<dbReference type="GeneID" id="76202501"/>
<dbReference type="InterPro" id="IPR000917">
    <property type="entry name" value="Sulfatase_N"/>
</dbReference>
<reference evidence="5 6" key="1">
    <citation type="journal article" date="2019" name="Int. J. Syst. Evol. Microbiol.">
        <title>The Global Catalogue of Microorganisms (GCM) 10K type strain sequencing project: providing services to taxonomists for standard genome sequencing and annotation.</title>
        <authorList>
            <consortium name="The Broad Institute Genomics Platform"/>
            <consortium name="The Broad Institute Genome Sequencing Center for Infectious Disease"/>
            <person name="Wu L."/>
            <person name="Ma J."/>
        </authorList>
    </citation>
    <scope>NUCLEOTIDE SEQUENCE [LARGE SCALE GENOMIC DNA]</scope>
    <source>
        <strain evidence="5 6">RDMS1</strain>
    </source>
</reference>
<dbReference type="InterPro" id="IPR017850">
    <property type="entry name" value="Alkaline_phosphatase_core_sf"/>
</dbReference>
<protein>
    <submittedName>
        <fullName evidence="5">Sulfatase-like hydrolase/transferase</fullName>
    </submittedName>
</protein>
<keyword evidence="3" id="KW-0378">Hydrolase</keyword>
<dbReference type="InterPro" id="IPR024607">
    <property type="entry name" value="Sulfatase_CS"/>
</dbReference>
<comment type="caution">
    <text evidence="5">The sequence shown here is derived from an EMBL/GenBank/DDBJ whole genome shotgun (WGS) entry which is preliminary data.</text>
</comment>
<dbReference type="EMBL" id="JBHTAX010000005">
    <property type="protein sequence ID" value="MFC7192804.1"/>
    <property type="molecule type" value="Genomic_DNA"/>
</dbReference>
<dbReference type="PROSITE" id="PS00149">
    <property type="entry name" value="SULFATASE_2"/>
    <property type="match status" value="1"/>
</dbReference>
<keyword evidence="2" id="KW-0479">Metal-binding</keyword>
<dbReference type="Proteomes" id="UP001596417">
    <property type="component" value="Unassembled WGS sequence"/>
</dbReference>
<accession>A0ABD5YU92</accession>
<organism evidence="5 6">
    <name type="scientific">Halocatena marina</name>
    <dbReference type="NCBI Taxonomy" id="2934937"/>
    <lineage>
        <taxon>Archaea</taxon>
        <taxon>Methanobacteriati</taxon>
        <taxon>Methanobacteriota</taxon>
        <taxon>Stenosarchaea group</taxon>
        <taxon>Halobacteria</taxon>
        <taxon>Halobacteriales</taxon>
        <taxon>Natronomonadaceae</taxon>
        <taxon>Halocatena</taxon>
    </lineage>
</organism>
<keyword evidence="6" id="KW-1185">Reference proteome</keyword>
<dbReference type="GO" id="GO:0046872">
    <property type="term" value="F:metal ion binding"/>
    <property type="evidence" value="ECO:0007669"/>
    <property type="project" value="UniProtKB-KW"/>
</dbReference>
<dbReference type="GO" id="GO:0016787">
    <property type="term" value="F:hydrolase activity"/>
    <property type="evidence" value="ECO:0007669"/>
    <property type="project" value="UniProtKB-KW"/>
</dbReference>
<gene>
    <name evidence="5" type="ORF">ACFQL7_25335</name>
</gene>
<comment type="similarity">
    <text evidence="1">Belongs to the sulfatase family.</text>
</comment>
<evidence type="ECO:0000313" key="6">
    <source>
        <dbReference type="Proteomes" id="UP001596417"/>
    </source>
</evidence>
<evidence type="ECO:0000313" key="5">
    <source>
        <dbReference type="EMBL" id="MFC7192804.1"/>
    </source>
</evidence>
<dbReference type="SUPFAM" id="SSF53649">
    <property type="entry name" value="Alkaline phosphatase-like"/>
    <property type="match status" value="1"/>
</dbReference>
<dbReference type="PANTHER" id="PTHR45953">
    <property type="entry name" value="IDURONATE 2-SULFATASE"/>
    <property type="match status" value="1"/>
</dbReference>
<dbReference type="RefSeq" id="WP_248910669.1">
    <property type="nucleotide sequence ID" value="NZ_CP109981.1"/>
</dbReference>
<feature type="domain" description="Sulfatase N-terminal" evidence="4">
    <location>
        <begin position="5"/>
        <end position="358"/>
    </location>
</feature>
<evidence type="ECO:0000256" key="2">
    <source>
        <dbReference type="ARBA" id="ARBA00022723"/>
    </source>
</evidence>
<evidence type="ECO:0000256" key="1">
    <source>
        <dbReference type="ARBA" id="ARBA00008779"/>
    </source>
</evidence>
<dbReference type="AlphaFoldDB" id="A0ABD5YU92"/>
<sequence length="486" mass="54682">MSDHPNIVVVTTDSQNWSGVSTGDADFVDTPNLDSLADEGVRFDQNYVTAPVCAPSRAGIYTGRYPHSSGAWTNGLQLYEGVPTMGEQFRDAGYRTAYVGKWHLDGDYMGDGKAAPGYEEEYWYDAANYRDDIGEELWDWYRSGMRTRVSENDIDEIHERNISREDTWAGNITDHALAFIEDASDDDRPFFLAVNYDEPHEPSLSPPPFCDRYRDQRYPLPSNFETPEELADHGKPRRQQQYAAAYETGNCFMNSIQDAVENGGIYRPLYFGCIEFVDDEMGRVFDAVDTDETVVAVTSDHGHYLGAHGLDLKHFALYDEVTNVPLVMSGPSLAAGNATEALVSQIDLFPTLMDLANVSIPDFCHGSSFCNVASDPTRDHREFALIEHNGYGRARTDGDGFYPVRTLVTADGSKLSLNLLESDELYDLNDDPEELHNRIDNEEYAQRRDELHDRLLTEMSTTNDPFHGQAWANRAWRDVSDPTHPG</sequence>
<dbReference type="PANTHER" id="PTHR45953:SF1">
    <property type="entry name" value="IDURONATE 2-SULFATASE"/>
    <property type="match status" value="1"/>
</dbReference>
<dbReference type="Pfam" id="PF00884">
    <property type="entry name" value="Sulfatase"/>
    <property type="match status" value="1"/>
</dbReference>
<name>A0ABD5YU92_9EURY</name>
<proteinExistence type="inferred from homology"/>
<evidence type="ECO:0000259" key="4">
    <source>
        <dbReference type="Pfam" id="PF00884"/>
    </source>
</evidence>
<evidence type="ECO:0000256" key="3">
    <source>
        <dbReference type="ARBA" id="ARBA00022801"/>
    </source>
</evidence>
<dbReference type="Gene3D" id="3.40.720.10">
    <property type="entry name" value="Alkaline Phosphatase, subunit A"/>
    <property type="match status" value="1"/>
</dbReference>